<evidence type="ECO:0000259" key="5">
    <source>
        <dbReference type="Pfam" id="PF00206"/>
    </source>
</evidence>
<dbReference type="Gene3D" id="1.10.40.30">
    <property type="entry name" value="Fumarase/aspartase (C-terminal domain)"/>
    <property type="match status" value="1"/>
</dbReference>
<evidence type="ECO:0000313" key="6">
    <source>
        <dbReference type="EMBL" id="QDG52842.1"/>
    </source>
</evidence>
<comment type="pathway">
    <text evidence="1 4">Amino-acid biosynthesis; L-arginine biosynthesis; L-arginine from L-ornithine and carbamoyl phosphate: step 3/3.</text>
</comment>
<accession>A0A4Y6PWZ4</accession>
<dbReference type="OrthoDB" id="9769623at2"/>
<dbReference type="RefSeq" id="WP_141199303.1">
    <property type="nucleotide sequence ID" value="NZ_CP041186.1"/>
</dbReference>
<proteinExistence type="inferred from homology"/>
<dbReference type="InterPro" id="IPR022761">
    <property type="entry name" value="Fumarate_lyase_N"/>
</dbReference>
<gene>
    <name evidence="4 6" type="primary">argH</name>
    <name evidence="6" type="ORF">FIV42_19450</name>
</gene>
<feature type="domain" description="Fumarate lyase N-terminal" evidence="5">
    <location>
        <begin position="29"/>
        <end position="303"/>
    </location>
</feature>
<sequence length="428" mass="47608">MSSPLWDKGNAEIDARIMRFCAGEDVVLDRQLFLYDIQASKAHVRGLERIELLSEEERDSLLEGLDALAGEFERGEFVLDERFEDGHSAIEAYLTDKLGDVGRKVHTGRSRNDQVLVASRLYLRDTLDELAKHCKRAAEICLERAANDDVPMPGYTHLQRAVPSSTGMWFAAFAEAFIDNARLAKHTRTFVDSNPLGTAAGYGVNLPLDRDGVTDELDFERVQLSPIYAQNSRGKFELQALMALGQALLDVRRLAWDLSLFTTREFSFVELPDRFTTGSSIMPNKRNPDVVELLRASYGVVQGAMAELQSLLSLSSGYHRDLQASKPPVLRAMTRGLDALAIVSELLGALEFDAERMAEAIEPEMYATDRAVELARDGVPFREAYRQVAGAWDELASRTPQQSLDARTSPGGAADLRLDVLRERLANL</sequence>
<dbReference type="AlphaFoldDB" id="A0A4Y6PWZ4"/>
<reference evidence="6 7" key="1">
    <citation type="submission" date="2019-06" db="EMBL/GenBank/DDBJ databases">
        <title>Persicimonas caeni gen. nov., sp. nov., a predatory bacterium isolated from solar saltern.</title>
        <authorList>
            <person name="Wang S."/>
        </authorList>
    </citation>
    <scope>NUCLEOTIDE SEQUENCE [LARGE SCALE GENOMIC DNA]</scope>
    <source>
        <strain evidence="6 7">YN101</strain>
    </source>
</reference>
<dbReference type="PROSITE" id="PS00163">
    <property type="entry name" value="FUMARATE_LYASES"/>
    <property type="match status" value="1"/>
</dbReference>
<dbReference type="CDD" id="cd01359">
    <property type="entry name" value="Argininosuccinate_lyase"/>
    <property type="match status" value="1"/>
</dbReference>
<comment type="subcellular location">
    <subcellularLocation>
        <location evidence="4">Cytoplasm</location>
    </subcellularLocation>
</comment>
<comment type="catalytic activity">
    <reaction evidence="4">
        <text>2-(N(omega)-L-arginino)succinate = fumarate + L-arginine</text>
        <dbReference type="Rhea" id="RHEA:24020"/>
        <dbReference type="ChEBI" id="CHEBI:29806"/>
        <dbReference type="ChEBI" id="CHEBI:32682"/>
        <dbReference type="ChEBI" id="CHEBI:57472"/>
        <dbReference type="EC" id="4.3.2.1"/>
    </reaction>
</comment>
<dbReference type="Pfam" id="PF00206">
    <property type="entry name" value="Lyase_1"/>
    <property type="match status" value="1"/>
</dbReference>
<dbReference type="PRINTS" id="PR00149">
    <property type="entry name" value="FUMRATELYASE"/>
</dbReference>
<evidence type="ECO:0000313" key="7">
    <source>
        <dbReference type="Proteomes" id="UP000315995"/>
    </source>
</evidence>
<evidence type="ECO:0000256" key="4">
    <source>
        <dbReference type="HAMAP-Rule" id="MF_00006"/>
    </source>
</evidence>
<accession>A0A5B8Y8R7</accession>
<dbReference type="Proteomes" id="UP000315995">
    <property type="component" value="Chromosome"/>
</dbReference>
<dbReference type="HAMAP" id="MF_00006">
    <property type="entry name" value="Arg_succ_lyase"/>
    <property type="match status" value="1"/>
</dbReference>
<protein>
    <recommendedName>
        <fullName evidence="2 4">Argininosuccinate lyase</fullName>
        <shortName evidence="4">ASAL</shortName>
        <ecNumber evidence="2 4">4.3.2.1</ecNumber>
    </recommendedName>
    <alternativeName>
        <fullName evidence="4">Arginosuccinase</fullName>
    </alternativeName>
</protein>
<dbReference type="SUPFAM" id="SSF48557">
    <property type="entry name" value="L-aspartase-like"/>
    <property type="match status" value="1"/>
</dbReference>
<name>A0A4Y6PWZ4_PERCE</name>
<organism evidence="6 7">
    <name type="scientific">Persicimonas caeni</name>
    <dbReference type="NCBI Taxonomy" id="2292766"/>
    <lineage>
        <taxon>Bacteria</taxon>
        <taxon>Deltaproteobacteria</taxon>
        <taxon>Bradymonadales</taxon>
        <taxon>Bradymonadaceae</taxon>
        <taxon>Persicimonas</taxon>
    </lineage>
</organism>
<dbReference type="EC" id="4.3.2.1" evidence="2 4"/>
<evidence type="ECO:0000256" key="3">
    <source>
        <dbReference type="ARBA" id="ARBA00022571"/>
    </source>
</evidence>
<keyword evidence="3 4" id="KW-0055">Arginine biosynthesis</keyword>
<comment type="similarity">
    <text evidence="4">Belongs to the lyase 1 family. Argininosuccinate lyase subfamily.</text>
</comment>
<dbReference type="Gene3D" id="1.20.200.10">
    <property type="entry name" value="Fumarase/aspartase (Central domain)"/>
    <property type="match status" value="1"/>
</dbReference>
<keyword evidence="4" id="KW-0028">Amino-acid biosynthesis</keyword>
<keyword evidence="4" id="KW-0963">Cytoplasm</keyword>
<dbReference type="PANTHER" id="PTHR43814">
    <property type="entry name" value="ARGININOSUCCINATE LYASE"/>
    <property type="match status" value="1"/>
</dbReference>
<dbReference type="UniPathway" id="UPA00068">
    <property type="reaction ID" value="UER00114"/>
</dbReference>
<dbReference type="PANTHER" id="PTHR43814:SF1">
    <property type="entry name" value="ARGININOSUCCINATE LYASE"/>
    <property type="match status" value="1"/>
</dbReference>
<dbReference type="InterPro" id="IPR000362">
    <property type="entry name" value="Fumarate_lyase_fam"/>
</dbReference>
<dbReference type="InterPro" id="IPR020557">
    <property type="entry name" value="Fumarate_lyase_CS"/>
</dbReference>
<keyword evidence="7" id="KW-1185">Reference proteome</keyword>
<dbReference type="NCBIfam" id="TIGR00838">
    <property type="entry name" value="argH"/>
    <property type="match status" value="1"/>
</dbReference>
<dbReference type="InterPro" id="IPR009049">
    <property type="entry name" value="Argininosuccinate_lyase"/>
</dbReference>
<dbReference type="GO" id="GO:0042450">
    <property type="term" value="P:L-arginine biosynthetic process via ornithine"/>
    <property type="evidence" value="ECO:0007669"/>
    <property type="project" value="UniProtKB-UniRule"/>
</dbReference>
<dbReference type="PRINTS" id="PR00145">
    <property type="entry name" value="ARGSUCLYASE"/>
</dbReference>
<dbReference type="GO" id="GO:0004056">
    <property type="term" value="F:argininosuccinate lyase activity"/>
    <property type="evidence" value="ECO:0007669"/>
    <property type="project" value="UniProtKB-UniRule"/>
</dbReference>
<dbReference type="Gene3D" id="1.10.275.10">
    <property type="entry name" value="Fumarase/aspartase (N-terminal domain)"/>
    <property type="match status" value="1"/>
</dbReference>
<keyword evidence="4 6" id="KW-0456">Lyase</keyword>
<dbReference type="InterPro" id="IPR024083">
    <property type="entry name" value="Fumarase/histidase_N"/>
</dbReference>
<dbReference type="InterPro" id="IPR008948">
    <property type="entry name" value="L-Aspartase-like"/>
</dbReference>
<dbReference type="EMBL" id="CP041186">
    <property type="protein sequence ID" value="QDG52842.1"/>
    <property type="molecule type" value="Genomic_DNA"/>
</dbReference>
<evidence type="ECO:0000256" key="2">
    <source>
        <dbReference type="ARBA" id="ARBA00012338"/>
    </source>
</evidence>
<evidence type="ECO:0000256" key="1">
    <source>
        <dbReference type="ARBA" id="ARBA00004941"/>
    </source>
</evidence>
<dbReference type="GO" id="GO:0005829">
    <property type="term" value="C:cytosol"/>
    <property type="evidence" value="ECO:0007669"/>
    <property type="project" value="TreeGrafter"/>
</dbReference>